<dbReference type="Pfam" id="PF00234">
    <property type="entry name" value="Tryp_alpha_amyl"/>
    <property type="match status" value="1"/>
</dbReference>
<dbReference type="CDD" id="cd01960">
    <property type="entry name" value="nsLTP1"/>
    <property type="match status" value="1"/>
</dbReference>
<dbReference type="InterPro" id="IPR016140">
    <property type="entry name" value="Bifunc_inhib/LTP/seed_store"/>
</dbReference>
<dbReference type="PANTHER" id="PTHR33076">
    <property type="entry name" value="NON-SPECIFIC LIPID-TRANSFER PROTEIN 2-RELATED"/>
    <property type="match status" value="1"/>
</dbReference>
<evidence type="ECO:0000313" key="7">
    <source>
        <dbReference type="Proteomes" id="UP001151760"/>
    </source>
</evidence>
<proteinExistence type="inferred from homology"/>
<keyword evidence="2 4" id="KW-0813">Transport</keyword>
<name>A0ABQ5B5E2_9ASTR</name>
<dbReference type="CDD" id="cd09272">
    <property type="entry name" value="RNase_HI_RT_Ty1"/>
    <property type="match status" value="1"/>
</dbReference>
<organism evidence="6 7">
    <name type="scientific">Tanacetum coccineum</name>
    <dbReference type="NCBI Taxonomy" id="301880"/>
    <lineage>
        <taxon>Eukaryota</taxon>
        <taxon>Viridiplantae</taxon>
        <taxon>Streptophyta</taxon>
        <taxon>Embryophyta</taxon>
        <taxon>Tracheophyta</taxon>
        <taxon>Spermatophyta</taxon>
        <taxon>Magnoliopsida</taxon>
        <taxon>eudicotyledons</taxon>
        <taxon>Gunneridae</taxon>
        <taxon>Pentapetalae</taxon>
        <taxon>asterids</taxon>
        <taxon>campanulids</taxon>
        <taxon>Asterales</taxon>
        <taxon>Asteraceae</taxon>
        <taxon>Asteroideae</taxon>
        <taxon>Anthemideae</taxon>
        <taxon>Anthemidinae</taxon>
        <taxon>Tanacetum</taxon>
    </lineage>
</organism>
<accession>A0ABQ5B5E2</accession>
<dbReference type="Proteomes" id="UP001151760">
    <property type="component" value="Unassembled WGS sequence"/>
</dbReference>
<protein>
    <recommendedName>
        <fullName evidence="4">Non-specific lipid-transfer protein</fullName>
    </recommendedName>
</protein>
<dbReference type="InterPro" id="IPR000528">
    <property type="entry name" value="Plant_nsLTP"/>
</dbReference>
<dbReference type="SMART" id="SM00499">
    <property type="entry name" value="AAI"/>
    <property type="match status" value="1"/>
</dbReference>
<dbReference type="PROSITE" id="PS00597">
    <property type="entry name" value="PLANT_LTP"/>
    <property type="match status" value="1"/>
</dbReference>
<evidence type="ECO:0000256" key="1">
    <source>
        <dbReference type="ARBA" id="ARBA00009748"/>
    </source>
</evidence>
<feature type="domain" description="Bifunctional inhibitor/plant lipid transfer protein/seed storage helical" evidence="5">
    <location>
        <begin position="367"/>
        <end position="451"/>
    </location>
</feature>
<dbReference type="SUPFAM" id="SSF47699">
    <property type="entry name" value="Bifunctional inhibitor/lipid-transfer protein/seed storage 2S albumin"/>
    <property type="match status" value="1"/>
</dbReference>
<keyword evidence="3 4" id="KW-0446">Lipid-binding</keyword>
<evidence type="ECO:0000313" key="6">
    <source>
        <dbReference type="EMBL" id="GJT10055.1"/>
    </source>
</evidence>
<gene>
    <name evidence="6" type="ORF">Tco_0857097</name>
</gene>
<dbReference type="PRINTS" id="PR00382">
    <property type="entry name" value="LIPIDTRNSFER"/>
</dbReference>
<evidence type="ECO:0000256" key="3">
    <source>
        <dbReference type="ARBA" id="ARBA00023121"/>
    </source>
</evidence>
<reference evidence="6" key="1">
    <citation type="journal article" date="2022" name="Int. J. Mol. Sci.">
        <title>Draft Genome of Tanacetum Coccineum: Genomic Comparison of Closely Related Tanacetum-Family Plants.</title>
        <authorList>
            <person name="Yamashiro T."/>
            <person name="Shiraishi A."/>
            <person name="Nakayama K."/>
            <person name="Satake H."/>
        </authorList>
    </citation>
    <scope>NUCLEOTIDE SEQUENCE</scope>
</reference>
<evidence type="ECO:0000256" key="2">
    <source>
        <dbReference type="ARBA" id="ARBA00022448"/>
    </source>
</evidence>
<evidence type="ECO:0000259" key="5">
    <source>
        <dbReference type="SMART" id="SM00499"/>
    </source>
</evidence>
<comment type="caution">
    <text evidence="6">The sequence shown here is derived from an EMBL/GenBank/DDBJ whole genome shotgun (WGS) entry which is preliminary data.</text>
</comment>
<comment type="function">
    <text evidence="4">Plant non-specific lipid-transfer proteins transfer phospholipids as well as galactolipids across membranes. May play a role in wax or cutin deposition in the cell walls of expanding epidermal cells and certain secretory tissues.</text>
</comment>
<comment type="similarity">
    <text evidence="1 4">Belongs to the plant LTP family.</text>
</comment>
<dbReference type="Gene3D" id="1.10.110.10">
    <property type="entry name" value="Plant lipid-transfer and hydrophobic proteins"/>
    <property type="match status" value="1"/>
</dbReference>
<dbReference type="InterPro" id="IPR036312">
    <property type="entry name" value="Bifun_inhib/LTP/seed_sf"/>
</dbReference>
<reference evidence="6" key="2">
    <citation type="submission" date="2022-01" db="EMBL/GenBank/DDBJ databases">
        <authorList>
            <person name="Yamashiro T."/>
            <person name="Shiraishi A."/>
            <person name="Satake H."/>
            <person name="Nakayama K."/>
        </authorList>
    </citation>
    <scope>NUCLEOTIDE SEQUENCE</scope>
</reference>
<keyword evidence="7" id="KW-1185">Reference proteome</keyword>
<sequence>MTSKALPMLKMTSLSSSLDTSLERCHNAKKRKLSKSQGLQRLLRNERLQDIPTLSAIDSIIMLCEHSFPDVRVCTKHDKPISNRIRVILKHTLRSFGYKPDAGYLTDAEQPKVQTDNFYFGLGVVPTIEEPINMYCDNIGAIAIAKDHGVTKGARHFRVKVYYLRETIEMGDVKIEKVDTDDNLADPFTKALAFPKHSELTEKIGMIPASSLIGSKFHLVYRLVQPNKKTQSAPRKNTVTNAKYNTAFPTTSNSFDALNNFVDVDYGRDSKAIMEDSDSKFTEVHDDTTRFLASLSNRAGEGANDASLVEDEFYDIYDGYKNGAFDGLTHDQLAFCDAYDIRMMMKVLCVMVAFMMLSAPYTEAISCGQVISSLSPCLAYLRSGGAVSGACCSGVKSINSAARTSADRKTACGCLKSAYSSNRGLNAANAAGLPGKCGVSIPYKISPNTDCSKVQ</sequence>
<evidence type="ECO:0000256" key="4">
    <source>
        <dbReference type="RuleBase" id="RU000628"/>
    </source>
</evidence>
<dbReference type="EMBL" id="BQNB010012959">
    <property type="protein sequence ID" value="GJT10055.1"/>
    <property type="molecule type" value="Genomic_DNA"/>
</dbReference>